<accession>A0A3N4N2W0</accession>
<reference evidence="15" key="1">
    <citation type="submission" date="2018-11" db="EMBL/GenBank/DDBJ databases">
        <title>Chitinophaga lutea sp.nov., isolate from arsenic contaminated soil.</title>
        <authorList>
            <person name="Zong Y."/>
        </authorList>
    </citation>
    <scope>NUCLEOTIDE SEQUENCE [LARGE SCALE GENOMIC DNA]</scope>
    <source>
        <strain evidence="15">YLT18</strain>
    </source>
</reference>
<dbReference type="InterPro" id="IPR037066">
    <property type="entry name" value="Plug_dom_sf"/>
</dbReference>
<evidence type="ECO:0000256" key="2">
    <source>
        <dbReference type="ARBA" id="ARBA00022448"/>
    </source>
</evidence>
<comment type="subcellular location">
    <subcellularLocation>
        <location evidence="1 10">Cell outer membrane</location>
        <topology evidence="1 10">Multi-pass membrane protein</topology>
    </subcellularLocation>
</comment>
<keyword evidence="3 10" id="KW-1134">Transmembrane beta strand</keyword>
<feature type="domain" description="TonB-dependent receptor plug" evidence="13">
    <location>
        <begin position="167"/>
        <end position="270"/>
    </location>
</feature>
<sequence>MLLTGSAGQTRLHRYSALLCHRFVAAFDGPIQITELFKQVKSKIMELFKRSLLIRFLAVCTGVICLSSLTLRAQDLPISGKVTSATDGSPLMGVSIQVAGTSRGVGTDANGLFKINAPTGAVLKFSFIGYLAQEIKITKAANLDVKLQEDVQKLNETVVIGYGTRKKATLTGAVATIDMSEKEGQPITNVSNALHGTPGLFVNLSNSQPGIDRSTIRIRGVGTLNNNNPLVLVDGIEYSMDELNPNDIENISVLKDAAAAIYGSRGANGVILVTTKKGKGSPKVNYSYYRGFHKATYLPDAINDPITYMRTKNQALKNENKAAEYSDAEIAEYEQGMLTDNITYPKSDWYKIAVDNGSIQKHDLSIAASTDQYQYRLSLGYLDRDGIQFGPTNHAKNYSLGLNASMNVTKRLKAGISIDGYYRNYTQPTYNTFWQAMSRTLPILTDTLADGRYGNSWLKTAGRNNWEHPRLFAYGAITTKLVQRFLATVNAEYKLPFDITYNIKFGVDKYDGLLTENTPRLQTFNPKTGAAINWNSPATAPRFGKTDENDISLHFYNTLDWRKTFGTKHNVSAMIGSSYDNFDKDQFNATMTGYMDIGEATLTALNSGITFNDIGGNTTRDVIMSYFGRANYDYDDKYLFEFTMRADGSSRFAKNNRWGYFPAASAGWRIDREKFWNVKFIDQLKVRASIGQLGNQAVDLYSYDPTVSTGQDYSFGGTLQQGTAVTAYTDPGIHWETTTTYNGGVDLNMWKNRIGLTVDVYKKRTDGILRPVNLAAQVGNLTGPQRNVGTVDNTGYEITLQYRDNISAVNYGVWGNVAYNKNEVVDLDGEIIYSGATITKEGYPLNSYYILQSNGFYQNADEVTRGPKQGTDTRPGYIRYKDVKGDGIINGDDRVIMNASSIMPKYTFGFGFNVDWKGISLTTAWQGVAGVKVYPRANLAYPFVNGANATWEWTRDTWTPENPGARLPVLTTGGTGNFTNLSDFWLRDGSYLRMKNVQLAYALPASLLQKVKISRVSVYVNAENLLTISRYKDLDPESLLNRNDLYTYPMLKTFTGGINVTF</sequence>
<evidence type="ECO:0000256" key="8">
    <source>
        <dbReference type="ARBA" id="ARBA00023170"/>
    </source>
</evidence>
<dbReference type="PROSITE" id="PS52016">
    <property type="entry name" value="TONB_DEPENDENT_REC_3"/>
    <property type="match status" value="1"/>
</dbReference>
<dbReference type="EMBL" id="RMBX01000003">
    <property type="protein sequence ID" value="RPD41973.1"/>
    <property type="molecule type" value="Genomic_DNA"/>
</dbReference>
<dbReference type="SUPFAM" id="SSF49464">
    <property type="entry name" value="Carboxypeptidase regulatory domain-like"/>
    <property type="match status" value="1"/>
</dbReference>
<dbReference type="GO" id="GO:0009279">
    <property type="term" value="C:cell outer membrane"/>
    <property type="evidence" value="ECO:0007669"/>
    <property type="project" value="UniProtKB-SubCell"/>
</dbReference>
<dbReference type="Proteomes" id="UP000279089">
    <property type="component" value="Unassembled WGS sequence"/>
</dbReference>
<dbReference type="InterPro" id="IPR036942">
    <property type="entry name" value="Beta-barrel_TonB_sf"/>
</dbReference>
<dbReference type="Gene3D" id="2.40.170.20">
    <property type="entry name" value="TonB-dependent receptor, beta-barrel domain"/>
    <property type="match status" value="1"/>
</dbReference>
<dbReference type="InterPro" id="IPR039426">
    <property type="entry name" value="TonB-dep_rcpt-like"/>
</dbReference>
<dbReference type="PANTHER" id="PTHR30069:SF29">
    <property type="entry name" value="HEMOGLOBIN AND HEMOGLOBIN-HAPTOGLOBIN-BINDING PROTEIN 1-RELATED"/>
    <property type="match status" value="1"/>
</dbReference>
<organism evidence="14 15">
    <name type="scientific">Chitinophaga barathri</name>
    <dbReference type="NCBI Taxonomy" id="1647451"/>
    <lineage>
        <taxon>Bacteria</taxon>
        <taxon>Pseudomonadati</taxon>
        <taxon>Bacteroidota</taxon>
        <taxon>Chitinophagia</taxon>
        <taxon>Chitinophagales</taxon>
        <taxon>Chitinophagaceae</taxon>
        <taxon>Chitinophaga</taxon>
    </lineage>
</organism>
<feature type="domain" description="TonB-dependent receptor-like beta-barrel" evidence="12">
    <location>
        <begin position="429"/>
        <end position="1025"/>
    </location>
</feature>
<keyword evidence="9 10" id="KW-0998">Cell outer membrane</keyword>
<dbReference type="Pfam" id="PF00593">
    <property type="entry name" value="TonB_dep_Rec_b-barrel"/>
    <property type="match status" value="1"/>
</dbReference>
<evidence type="ECO:0000256" key="5">
    <source>
        <dbReference type="ARBA" id="ARBA00022729"/>
    </source>
</evidence>
<comment type="caution">
    <text evidence="14">The sequence shown here is derived from an EMBL/GenBank/DDBJ whole genome shotgun (WGS) entry which is preliminary data.</text>
</comment>
<evidence type="ECO:0000256" key="10">
    <source>
        <dbReference type="PROSITE-ProRule" id="PRU01360"/>
    </source>
</evidence>
<evidence type="ECO:0000256" key="3">
    <source>
        <dbReference type="ARBA" id="ARBA00022452"/>
    </source>
</evidence>
<dbReference type="SUPFAM" id="SSF56935">
    <property type="entry name" value="Porins"/>
    <property type="match status" value="1"/>
</dbReference>
<dbReference type="GO" id="GO:0015344">
    <property type="term" value="F:siderophore uptake transmembrane transporter activity"/>
    <property type="evidence" value="ECO:0007669"/>
    <property type="project" value="TreeGrafter"/>
</dbReference>
<dbReference type="InterPro" id="IPR008969">
    <property type="entry name" value="CarboxyPept-like_regulatory"/>
</dbReference>
<dbReference type="InterPro" id="IPR012910">
    <property type="entry name" value="Plug_dom"/>
</dbReference>
<evidence type="ECO:0000313" key="14">
    <source>
        <dbReference type="EMBL" id="RPD41973.1"/>
    </source>
</evidence>
<keyword evidence="15" id="KW-1185">Reference proteome</keyword>
<keyword evidence="2 10" id="KW-0813">Transport</keyword>
<evidence type="ECO:0000256" key="1">
    <source>
        <dbReference type="ARBA" id="ARBA00004571"/>
    </source>
</evidence>
<dbReference type="GO" id="GO:0044718">
    <property type="term" value="P:siderophore transmembrane transport"/>
    <property type="evidence" value="ECO:0007669"/>
    <property type="project" value="TreeGrafter"/>
</dbReference>
<dbReference type="InterPro" id="IPR023996">
    <property type="entry name" value="TonB-dep_OMP_SusC/RagA"/>
</dbReference>
<dbReference type="Gene3D" id="2.60.40.1120">
    <property type="entry name" value="Carboxypeptidase-like, regulatory domain"/>
    <property type="match status" value="1"/>
</dbReference>
<evidence type="ECO:0000256" key="7">
    <source>
        <dbReference type="ARBA" id="ARBA00023136"/>
    </source>
</evidence>
<dbReference type="OrthoDB" id="899266at2"/>
<dbReference type="Pfam" id="PF13715">
    <property type="entry name" value="CarbopepD_reg_2"/>
    <property type="match status" value="1"/>
</dbReference>
<dbReference type="InterPro" id="IPR023997">
    <property type="entry name" value="TonB-dep_OMP_SusC/RagA_CS"/>
</dbReference>
<keyword evidence="5" id="KW-0732">Signal</keyword>
<evidence type="ECO:0000256" key="11">
    <source>
        <dbReference type="RuleBase" id="RU003357"/>
    </source>
</evidence>
<dbReference type="AlphaFoldDB" id="A0A3N4N2W0"/>
<dbReference type="NCBIfam" id="TIGR04056">
    <property type="entry name" value="OMP_RagA_SusC"/>
    <property type="match status" value="1"/>
</dbReference>
<dbReference type="Gene3D" id="2.170.130.10">
    <property type="entry name" value="TonB-dependent receptor, plug domain"/>
    <property type="match status" value="1"/>
</dbReference>
<keyword evidence="4 10" id="KW-0812">Transmembrane</keyword>
<keyword evidence="7 10" id="KW-0472">Membrane</keyword>
<dbReference type="InterPro" id="IPR000531">
    <property type="entry name" value="Beta-barrel_TonB"/>
</dbReference>
<evidence type="ECO:0000256" key="9">
    <source>
        <dbReference type="ARBA" id="ARBA00023237"/>
    </source>
</evidence>
<dbReference type="Pfam" id="PF07715">
    <property type="entry name" value="Plug"/>
    <property type="match status" value="1"/>
</dbReference>
<proteinExistence type="inferred from homology"/>
<evidence type="ECO:0000256" key="6">
    <source>
        <dbReference type="ARBA" id="ARBA00023077"/>
    </source>
</evidence>
<keyword evidence="8 14" id="KW-0675">Receptor</keyword>
<evidence type="ECO:0000259" key="13">
    <source>
        <dbReference type="Pfam" id="PF07715"/>
    </source>
</evidence>
<protein>
    <submittedName>
        <fullName evidence="14">TonB-dependent receptor</fullName>
    </submittedName>
</protein>
<evidence type="ECO:0000256" key="4">
    <source>
        <dbReference type="ARBA" id="ARBA00022692"/>
    </source>
</evidence>
<name>A0A3N4N2W0_9BACT</name>
<gene>
    <name evidence="14" type="ORF">EG028_07390</name>
</gene>
<dbReference type="NCBIfam" id="TIGR04057">
    <property type="entry name" value="SusC_RagA_signa"/>
    <property type="match status" value="1"/>
</dbReference>
<comment type="similarity">
    <text evidence="10 11">Belongs to the TonB-dependent receptor family.</text>
</comment>
<evidence type="ECO:0000259" key="12">
    <source>
        <dbReference type="Pfam" id="PF00593"/>
    </source>
</evidence>
<dbReference type="FunFam" id="2.170.130.10:FF:000003">
    <property type="entry name" value="SusC/RagA family TonB-linked outer membrane protein"/>
    <property type="match status" value="1"/>
</dbReference>
<evidence type="ECO:0000313" key="15">
    <source>
        <dbReference type="Proteomes" id="UP000279089"/>
    </source>
</evidence>
<dbReference type="PANTHER" id="PTHR30069">
    <property type="entry name" value="TONB-DEPENDENT OUTER MEMBRANE RECEPTOR"/>
    <property type="match status" value="1"/>
</dbReference>
<keyword evidence="6 11" id="KW-0798">TonB box</keyword>